<reference evidence="3 4" key="1">
    <citation type="submission" date="2024-03" db="EMBL/GenBank/DDBJ databases">
        <title>Draft genome sequence of Pseudonocardia carboxydivorans JCM 14827.</title>
        <authorList>
            <person name="Duangmal K."/>
        </authorList>
    </citation>
    <scope>NUCLEOTIDE SEQUENCE [LARGE SCALE GENOMIC DNA]</scope>
    <source>
        <strain evidence="3 4">JCM 14827</strain>
    </source>
</reference>
<feature type="domain" description="DUF4440" evidence="2">
    <location>
        <begin position="70"/>
        <end position="177"/>
    </location>
</feature>
<dbReference type="EMBL" id="JBBPIX010000002">
    <property type="protein sequence ID" value="MEK6462935.1"/>
    <property type="molecule type" value="Genomic_DNA"/>
</dbReference>
<dbReference type="NCBIfam" id="TIGR02246">
    <property type="entry name" value="SgcJ/EcaC family oxidoreductase"/>
    <property type="match status" value="1"/>
</dbReference>
<dbReference type="InterPro" id="IPR027843">
    <property type="entry name" value="DUF4440"/>
</dbReference>
<organism evidence="3 4">
    <name type="scientific">Pseudonocardia alni subsp. carboxydivorans</name>
    <dbReference type="NCBI Taxonomy" id="415010"/>
    <lineage>
        <taxon>Bacteria</taxon>
        <taxon>Bacillati</taxon>
        <taxon>Actinomycetota</taxon>
        <taxon>Actinomycetes</taxon>
        <taxon>Pseudonocardiales</taxon>
        <taxon>Pseudonocardiaceae</taxon>
        <taxon>Pseudonocardia</taxon>
    </lineage>
</organism>
<keyword evidence="1" id="KW-0732">Signal</keyword>
<accession>A0ABU9A963</accession>
<evidence type="ECO:0000259" key="2">
    <source>
        <dbReference type="Pfam" id="PF14534"/>
    </source>
</evidence>
<dbReference type="Gene3D" id="3.10.450.50">
    <property type="match status" value="1"/>
</dbReference>
<dbReference type="SUPFAM" id="SSF54427">
    <property type="entry name" value="NTF2-like"/>
    <property type="match status" value="1"/>
</dbReference>
<evidence type="ECO:0000256" key="1">
    <source>
        <dbReference type="SAM" id="SignalP"/>
    </source>
</evidence>
<feature type="chain" id="PRO_5046552760" evidence="1">
    <location>
        <begin position="29"/>
        <end position="206"/>
    </location>
</feature>
<sequence length="206" mass="21919">MTTTSARPRARRRTRIVLAATGALAALAAAGYAWLSAGASPQASGHPDCHAAPVTGPVEPGGPDHRAVCAVLGDLTAAWDAHDADAYGALFTADATYTSWVGTHYAGRQDIVAGHRALFDGVLGSTRLTDRVLSVRFATPDVALVATRGDTYETTPPAQPSKVQTYTVVRDGDAWRIASFHNTARRPVLERVQFLWMPGSRPEAER</sequence>
<dbReference type="InterPro" id="IPR011944">
    <property type="entry name" value="Steroid_delta5-4_isomerase"/>
</dbReference>
<comment type="caution">
    <text evidence="3">The sequence shown here is derived from an EMBL/GenBank/DDBJ whole genome shotgun (WGS) entry which is preliminary data.</text>
</comment>
<protein>
    <submittedName>
        <fullName evidence="3">SgcJ/EcaC family oxidoreductase</fullName>
    </submittedName>
</protein>
<proteinExistence type="predicted"/>
<gene>
    <name evidence="3" type="ORF">WG925_04200</name>
</gene>
<dbReference type="Proteomes" id="UP001367513">
    <property type="component" value="Unassembled WGS sequence"/>
</dbReference>
<evidence type="ECO:0000313" key="4">
    <source>
        <dbReference type="Proteomes" id="UP001367513"/>
    </source>
</evidence>
<dbReference type="InterPro" id="IPR032710">
    <property type="entry name" value="NTF2-like_dom_sf"/>
</dbReference>
<name>A0ABU9A963_PSEA5</name>
<dbReference type="Pfam" id="PF14534">
    <property type="entry name" value="DUF4440"/>
    <property type="match status" value="1"/>
</dbReference>
<dbReference type="RefSeq" id="WP_346107375.1">
    <property type="nucleotide sequence ID" value="NZ_BAAAOD010000075.1"/>
</dbReference>
<feature type="signal peptide" evidence="1">
    <location>
        <begin position="1"/>
        <end position="28"/>
    </location>
</feature>
<keyword evidence="4" id="KW-1185">Reference proteome</keyword>
<evidence type="ECO:0000313" key="3">
    <source>
        <dbReference type="EMBL" id="MEK6462935.1"/>
    </source>
</evidence>